<feature type="transmembrane region" description="Helical" evidence="6">
    <location>
        <begin position="721"/>
        <end position="743"/>
    </location>
</feature>
<dbReference type="Pfam" id="PF12679">
    <property type="entry name" value="ABC2_membrane_2"/>
    <property type="match status" value="1"/>
</dbReference>
<sequence length="834" mass="96369">MQTMKIFLFELKKLWRQKKFLWVSIICLLCTVAIFQSNANEQEEMMERAQEELILHQEIVNGVQRDLSELDRQQELPEIQQNQLNLTKEMNLILMQLNRVMEREEWENVYPLKHSFLELVEQYEAYGETFPILTGQELSMEKAIAEWFISHNLSYEDEEYPVSPHLIVKELSDSAFSLAGLFVLMLLFGNIYTSEREQRTWLTLQTQPIRKWELLISKYISLLGATLIFTALFIVVGIAVTTIFTDYSFSGQYPILLQDTQTFYILPVITYIIRITIFFVSAAIFLFAVVTILSSLLKNTFITIILTSFIIMVGYSLTELNDPLQVIGNPFQLFRISALSATIPTGDDWIYPCVSIIWGSILILCANFNPEIRILSFFQQSSHIQPFKSKNGSILNRLMFFEGRKVIRKKLYVQINILLLLFVTVSYFILFQQSSDQETQYLEDLSKMEETENLIALSEESIDRYEDVKKQSGETIYDDLIADVYKSIDFFKERREKGIEAAKEYEQKNWTAFYHYQLFDNHTAAGEIDTGGFYLDNRMDTLGKFTVEASITEKEWLMKNNIQPIFTGTFIPTIYHQFSDEELHQTFKEENRKLDSSGLFSLYLFNKYYLYFIPILLCFFLFGGGLASERGKKQTLHLLQTQPLTLSSLFLGKIMTSSILSIFTGLGLFLIIILFGSLFNRFGDWFYPILYYNHEDIVNSSNYSGLISSGNGYHFITLGEYLIYSIILFVLCLLFVLALTMVLSIFLNNALTVFSLSILLSVSGYYATTKIGMDIAHLLPFTYFDFPKVINGELSIVMDNAKINVLHGCLVLSGLSIFLVVIGYFVLSKKKTRK</sequence>
<evidence type="ECO:0000256" key="2">
    <source>
        <dbReference type="ARBA" id="ARBA00022692"/>
    </source>
</evidence>
<feature type="coiled-coil region" evidence="5">
    <location>
        <begin position="32"/>
        <end position="59"/>
    </location>
</feature>
<keyword evidence="5" id="KW-0175">Coiled coil</keyword>
<dbReference type="PANTHER" id="PTHR37305">
    <property type="entry name" value="INTEGRAL MEMBRANE PROTEIN-RELATED"/>
    <property type="match status" value="1"/>
</dbReference>
<feature type="transmembrane region" description="Helical" evidence="6">
    <location>
        <begin position="805"/>
        <end position="827"/>
    </location>
</feature>
<feature type="transmembrane region" description="Helical" evidence="6">
    <location>
        <begin position="264"/>
        <end position="293"/>
    </location>
</feature>
<keyword evidence="9" id="KW-1185">Reference proteome</keyword>
<feature type="transmembrane region" description="Helical" evidence="6">
    <location>
        <begin position="750"/>
        <end position="768"/>
    </location>
</feature>
<evidence type="ECO:0000256" key="6">
    <source>
        <dbReference type="SAM" id="Phobius"/>
    </source>
</evidence>
<comment type="subcellular location">
    <subcellularLocation>
        <location evidence="1">Membrane</location>
        <topology evidence="1">Multi-pass membrane protein</topology>
    </subcellularLocation>
</comment>
<dbReference type="Proteomes" id="UP000195573">
    <property type="component" value="Chromosome"/>
</dbReference>
<dbReference type="EMBL" id="CP020880">
    <property type="protein sequence ID" value="ART77594.1"/>
    <property type="molecule type" value="Genomic_DNA"/>
</dbReference>
<proteinExistence type="predicted"/>
<keyword evidence="2 6" id="KW-0812">Transmembrane</keyword>
<organism evidence="8 9">
    <name type="scientific">Sutcliffiella horikoshii</name>
    <dbReference type="NCBI Taxonomy" id="79883"/>
    <lineage>
        <taxon>Bacteria</taxon>
        <taxon>Bacillati</taxon>
        <taxon>Bacillota</taxon>
        <taxon>Bacilli</taxon>
        <taxon>Bacillales</taxon>
        <taxon>Bacillaceae</taxon>
        <taxon>Sutcliffiella</taxon>
    </lineage>
</organism>
<evidence type="ECO:0000313" key="8">
    <source>
        <dbReference type="EMBL" id="ART77594.1"/>
    </source>
</evidence>
<protein>
    <recommendedName>
        <fullName evidence="7">ABC-2 type transporter transmembrane domain-containing protein</fullName>
    </recommendedName>
</protein>
<dbReference type="InterPro" id="IPR013525">
    <property type="entry name" value="ABC2_TM"/>
</dbReference>
<feature type="transmembrane region" description="Helical" evidence="6">
    <location>
        <begin position="659"/>
        <end position="679"/>
    </location>
</feature>
<evidence type="ECO:0000256" key="3">
    <source>
        <dbReference type="ARBA" id="ARBA00022989"/>
    </source>
</evidence>
<evidence type="ECO:0000313" key="9">
    <source>
        <dbReference type="Proteomes" id="UP000195573"/>
    </source>
</evidence>
<evidence type="ECO:0000256" key="1">
    <source>
        <dbReference type="ARBA" id="ARBA00004141"/>
    </source>
</evidence>
<evidence type="ECO:0000256" key="4">
    <source>
        <dbReference type="ARBA" id="ARBA00023136"/>
    </source>
</evidence>
<feature type="transmembrane region" description="Helical" evidence="6">
    <location>
        <begin position="174"/>
        <end position="192"/>
    </location>
</feature>
<evidence type="ECO:0000259" key="7">
    <source>
        <dbReference type="Pfam" id="PF12698"/>
    </source>
</evidence>
<evidence type="ECO:0000256" key="5">
    <source>
        <dbReference type="SAM" id="Coils"/>
    </source>
</evidence>
<keyword evidence="3 6" id="KW-1133">Transmembrane helix</keyword>
<feature type="transmembrane region" description="Helical" evidence="6">
    <location>
        <begin position="349"/>
        <end position="368"/>
    </location>
</feature>
<dbReference type="Pfam" id="PF12698">
    <property type="entry name" value="ABC2_membrane_3"/>
    <property type="match status" value="1"/>
</dbReference>
<feature type="domain" description="ABC-2 type transporter transmembrane" evidence="7">
    <location>
        <begin position="417"/>
        <end position="824"/>
    </location>
</feature>
<name>A0ABM6KMT8_9BACI</name>
<gene>
    <name evidence="8" type="ORF">B4U37_16705</name>
</gene>
<keyword evidence="4 6" id="KW-0472">Membrane</keyword>
<feature type="transmembrane region" description="Helical" evidence="6">
    <location>
        <begin position="300"/>
        <end position="318"/>
    </location>
</feature>
<dbReference type="PANTHER" id="PTHR37305:SF1">
    <property type="entry name" value="MEMBRANE PROTEIN"/>
    <property type="match status" value="1"/>
</dbReference>
<reference evidence="8 9" key="1">
    <citation type="submission" date="2017-04" db="EMBL/GenBank/DDBJ databases">
        <title>Complete Genome Sequence of the Bacillus horikoshii 20a strain from Cuatro Cienegas, Coahuila, Mexico.</title>
        <authorList>
            <person name="Zarza E."/>
            <person name="Alcaraz L.D."/>
            <person name="Aguilar-Salinas B."/>
            <person name="Islas A."/>
            <person name="Olmedo-Alvarez G."/>
        </authorList>
    </citation>
    <scope>NUCLEOTIDE SEQUENCE [LARGE SCALE GENOMIC DNA]</scope>
    <source>
        <strain evidence="8 9">20a</strain>
    </source>
</reference>
<feature type="transmembrane region" description="Helical" evidence="6">
    <location>
        <begin position="411"/>
        <end position="430"/>
    </location>
</feature>
<feature type="transmembrane region" description="Helical" evidence="6">
    <location>
        <begin position="608"/>
        <end position="627"/>
    </location>
</feature>
<accession>A0ABM6KMT8</accession>
<feature type="transmembrane region" description="Helical" evidence="6">
    <location>
        <begin position="219"/>
        <end position="244"/>
    </location>
</feature>